<organism evidence="3 4">
    <name type="scientific">Oryzias javanicus</name>
    <name type="common">Javanese ricefish</name>
    <name type="synonym">Aplocheilus javanicus</name>
    <dbReference type="NCBI Taxonomy" id="123683"/>
    <lineage>
        <taxon>Eukaryota</taxon>
        <taxon>Metazoa</taxon>
        <taxon>Chordata</taxon>
        <taxon>Craniata</taxon>
        <taxon>Vertebrata</taxon>
        <taxon>Euteleostomi</taxon>
        <taxon>Actinopterygii</taxon>
        <taxon>Neopterygii</taxon>
        <taxon>Teleostei</taxon>
        <taxon>Neoteleostei</taxon>
        <taxon>Acanthomorphata</taxon>
        <taxon>Ovalentaria</taxon>
        <taxon>Atherinomorphae</taxon>
        <taxon>Beloniformes</taxon>
        <taxon>Adrianichthyidae</taxon>
        <taxon>Oryziinae</taxon>
        <taxon>Oryzias</taxon>
    </lineage>
</organism>
<proteinExistence type="predicted"/>
<dbReference type="SUPFAM" id="SSF52047">
    <property type="entry name" value="RNI-like"/>
    <property type="match status" value="1"/>
</dbReference>
<dbReference type="OrthoDB" id="120976at2759"/>
<dbReference type="SMART" id="SM00368">
    <property type="entry name" value="LRR_RI"/>
    <property type="match status" value="5"/>
</dbReference>
<dbReference type="InterPro" id="IPR051261">
    <property type="entry name" value="NLR"/>
</dbReference>
<reference evidence="3 4" key="2">
    <citation type="submission" date="2019-01" db="EMBL/GenBank/DDBJ databases">
        <title>A chromosome length genome reference of the Java medaka (oryzias javanicus).</title>
        <authorList>
            <person name="Herpin A."/>
            <person name="Takehana Y."/>
            <person name="Naruse K."/>
            <person name="Ansai S."/>
            <person name="Kawaguchi M."/>
        </authorList>
    </citation>
    <scope>NUCLEOTIDE SEQUENCE [LARGE SCALE GENOMIC DNA]</scope>
    <source>
        <strain evidence="3">RS831</strain>
        <tissue evidence="3">Whole body</tissue>
    </source>
</reference>
<reference evidence="3 4" key="1">
    <citation type="submission" date="2018-11" db="EMBL/GenBank/DDBJ databases">
        <authorList>
            <person name="Lopez-Roques C."/>
            <person name="Donnadieu C."/>
            <person name="Bouchez O."/>
            <person name="Klopp C."/>
            <person name="Cabau C."/>
            <person name="Zahm M."/>
        </authorList>
    </citation>
    <scope>NUCLEOTIDE SEQUENCE [LARGE SCALE GENOMIC DNA]</scope>
    <source>
        <strain evidence="3">RS831</strain>
        <tissue evidence="3">Whole body</tissue>
    </source>
</reference>
<sequence>MEMKDLSVHQEIQKFLKSENKSEKELSEIHCSALAYTLQMSEEVLDHLDLDKYNTSSSEGKRILIPTVRNCRKFRLSGPCGLSETDYEIVASALKSNPSHLIELDMRNNEISDSSMKVLCSGLEGPNCRLQTLRLRFCSLSEICCETLFSALKKNPSHLTELDLSGNENQQDSGVLHLCGFLGSPECRLETLRLVHCRLSETSRAALVLALKSNPYNLIELNLGNNNLQSSDVQQLQDLVKNPNFKLQTLRGGREGAG</sequence>
<keyword evidence="4" id="KW-1185">Reference proteome</keyword>
<dbReference type="AlphaFoldDB" id="A0A3S2Q9W9"/>
<protein>
    <recommendedName>
        <fullName evidence="5">NACHT LRR and PYD domain-containing protein</fullName>
    </recommendedName>
</protein>
<accession>A0A3S2Q9W9</accession>
<evidence type="ECO:0000256" key="1">
    <source>
        <dbReference type="ARBA" id="ARBA00022614"/>
    </source>
</evidence>
<dbReference type="Gene3D" id="3.80.10.10">
    <property type="entry name" value="Ribonuclease Inhibitor"/>
    <property type="match status" value="1"/>
</dbReference>
<dbReference type="PANTHER" id="PTHR24106">
    <property type="entry name" value="NACHT, LRR AND CARD DOMAINS-CONTAINING"/>
    <property type="match status" value="1"/>
</dbReference>
<dbReference type="InterPro" id="IPR001611">
    <property type="entry name" value="Leu-rich_rpt"/>
</dbReference>
<dbReference type="Pfam" id="PF13516">
    <property type="entry name" value="LRR_6"/>
    <property type="match status" value="2"/>
</dbReference>
<evidence type="ECO:0000313" key="3">
    <source>
        <dbReference type="EMBL" id="RVE75112.1"/>
    </source>
</evidence>
<evidence type="ECO:0000313" key="4">
    <source>
        <dbReference type="Proteomes" id="UP000283210"/>
    </source>
</evidence>
<keyword evidence="1" id="KW-0433">Leucine-rich repeat</keyword>
<dbReference type="EMBL" id="CM012438">
    <property type="protein sequence ID" value="RVE75112.1"/>
    <property type="molecule type" value="Genomic_DNA"/>
</dbReference>
<gene>
    <name evidence="3" type="ORF">OJAV_G00013530</name>
</gene>
<name>A0A3S2Q9W9_ORYJA</name>
<evidence type="ECO:0000256" key="2">
    <source>
        <dbReference type="ARBA" id="ARBA00022737"/>
    </source>
</evidence>
<dbReference type="InterPro" id="IPR032675">
    <property type="entry name" value="LRR_dom_sf"/>
</dbReference>
<evidence type="ECO:0008006" key="5">
    <source>
        <dbReference type="Google" id="ProtNLM"/>
    </source>
</evidence>
<keyword evidence="2" id="KW-0677">Repeat</keyword>
<dbReference type="Proteomes" id="UP000283210">
    <property type="component" value="Chromosome 2"/>
</dbReference>